<comment type="subunit">
    <text evidence="10">Associates with subunits I, II and III to form cytochrome c oxidase.</text>
</comment>
<feature type="transmembrane region" description="Helical" evidence="11">
    <location>
        <begin position="105"/>
        <end position="127"/>
    </location>
</feature>
<evidence type="ECO:0000256" key="3">
    <source>
        <dbReference type="ARBA" id="ARBA00006870"/>
    </source>
</evidence>
<dbReference type="RefSeq" id="WP_380137934.1">
    <property type="nucleotide sequence ID" value="NZ_JBHLUI010000008.1"/>
</dbReference>
<feature type="transmembrane region" description="Helical" evidence="11">
    <location>
        <begin position="7"/>
        <end position="25"/>
    </location>
</feature>
<feature type="transmembrane region" description="Helical" evidence="11">
    <location>
        <begin position="83"/>
        <end position="99"/>
    </location>
</feature>
<evidence type="ECO:0000256" key="8">
    <source>
        <dbReference type="ARBA" id="ARBA00023136"/>
    </source>
</evidence>
<evidence type="ECO:0000256" key="7">
    <source>
        <dbReference type="ARBA" id="ARBA00022989"/>
    </source>
</evidence>
<dbReference type="EMBL" id="JBHMDM010000007">
    <property type="protein sequence ID" value="MFB9377735.1"/>
    <property type="molecule type" value="Genomic_DNA"/>
</dbReference>
<evidence type="ECO:0000256" key="6">
    <source>
        <dbReference type="ARBA" id="ARBA00022967"/>
    </source>
</evidence>
<evidence type="ECO:0000256" key="4">
    <source>
        <dbReference type="ARBA" id="ARBA00022475"/>
    </source>
</evidence>
<comment type="similarity">
    <text evidence="3 10">Belongs to the cytochrome c oxidase bacterial subunit CtaF family.</text>
</comment>
<dbReference type="Proteomes" id="UP001589748">
    <property type="component" value="Unassembled WGS sequence"/>
</dbReference>
<evidence type="ECO:0000256" key="11">
    <source>
        <dbReference type="SAM" id="Phobius"/>
    </source>
</evidence>
<keyword evidence="7 11" id="KW-1133">Transmembrane helix</keyword>
<keyword evidence="13" id="KW-1185">Reference proteome</keyword>
<evidence type="ECO:0000256" key="9">
    <source>
        <dbReference type="ARBA" id="ARBA00047816"/>
    </source>
</evidence>
<feature type="transmembrane region" description="Helical" evidence="11">
    <location>
        <begin position="31"/>
        <end position="53"/>
    </location>
</feature>
<protein>
    <recommendedName>
        <fullName evidence="10">Cytochrome c oxidase polypeptide 4</fullName>
        <ecNumber evidence="10">7.1.1.9</ecNumber>
    </recommendedName>
    <alternativeName>
        <fullName evidence="10">Cytochrome aa3 subunit 4</fullName>
    </alternativeName>
    <alternativeName>
        <fullName evidence="10">Cytochrome c oxidase polypeptide IV</fullName>
    </alternativeName>
</protein>
<evidence type="ECO:0000256" key="2">
    <source>
        <dbReference type="ARBA" id="ARBA00004651"/>
    </source>
</evidence>
<evidence type="ECO:0000256" key="10">
    <source>
        <dbReference type="PIRNR" id="PIRNR017385"/>
    </source>
</evidence>
<keyword evidence="4 10" id="KW-1003">Cell membrane</keyword>
<evidence type="ECO:0000256" key="5">
    <source>
        <dbReference type="ARBA" id="ARBA00022692"/>
    </source>
</evidence>
<evidence type="ECO:0000313" key="13">
    <source>
        <dbReference type="Proteomes" id="UP001589748"/>
    </source>
</evidence>
<comment type="function">
    <text evidence="1 10">Part of cytochrome c oxidase, its function is unknown.</text>
</comment>
<keyword evidence="5 11" id="KW-0812">Transmembrane</keyword>
<comment type="catalytic activity">
    <reaction evidence="9 10">
        <text>4 Fe(II)-[cytochrome c] + O2 + 8 H(+)(in) = 4 Fe(III)-[cytochrome c] + 2 H2O + 4 H(+)(out)</text>
        <dbReference type="Rhea" id="RHEA:11436"/>
        <dbReference type="Rhea" id="RHEA-COMP:10350"/>
        <dbReference type="Rhea" id="RHEA-COMP:14399"/>
        <dbReference type="ChEBI" id="CHEBI:15377"/>
        <dbReference type="ChEBI" id="CHEBI:15378"/>
        <dbReference type="ChEBI" id="CHEBI:15379"/>
        <dbReference type="ChEBI" id="CHEBI:29033"/>
        <dbReference type="ChEBI" id="CHEBI:29034"/>
        <dbReference type="EC" id="7.1.1.9"/>
    </reaction>
</comment>
<keyword evidence="6 10" id="KW-1278">Translocase</keyword>
<reference evidence="12 13" key="1">
    <citation type="submission" date="2024-09" db="EMBL/GenBank/DDBJ databases">
        <authorList>
            <person name="Sun Q."/>
            <person name="Mori K."/>
        </authorList>
    </citation>
    <scope>NUCLEOTIDE SEQUENCE [LARGE SCALE GENOMIC DNA]</scope>
    <source>
        <strain evidence="12 13">TISTR 1856</strain>
    </source>
</reference>
<comment type="subcellular location">
    <subcellularLocation>
        <location evidence="2">Cell membrane</location>
        <topology evidence="2">Multi-pass membrane protein</topology>
    </subcellularLocation>
</comment>
<accession>A0ABV5LUJ9</accession>
<gene>
    <name evidence="12" type="ORF">ACFFVI_12230</name>
</gene>
<dbReference type="InterPro" id="IPR021050">
    <property type="entry name" value="Cyt_c_oxidase_su4_actinobac"/>
</dbReference>
<dbReference type="EC" id="7.1.1.9" evidence="10"/>
<organism evidence="12 13">
    <name type="scientific">Kineococcus gynurae</name>
    <dbReference type="NCBI Taxonomy" id="452979"/>
    <lineage>
        <taxon>Bacteria</taxon>
        <taxon>Bacillati</taxon>
        <taxon>Actinomycetota</taxon>
        <taxon>Actinomycetes</taxon>
        <taxon>Kineosporiales</taxon>
        <taxon>Kineosporiaceae</taxon>
        <taxon>Kineococcus</taxon>
    </lineage>
</organism>
<dbReference type="Pfam" id="PF12270">
    <property type="entry name" value="Cyt_c_ox_IV"/>
    <property type="match status" value="1"/>
</dbReference>
<comment type="caution">
    <text evidence="12">The sequence shown here is derived from an EMBL/GenBank/DDBJ whole genome shotgun (WGS) entry which is preliminary data.</text>
</comment>
<evidence type="ECO:0000256" key="1">
    <source>
        <dbReference type="ARBA" id="ARBA00002536"/>
    </source>
</evidence>
<keyword evidence="8 10" id="KW-0472">Membrane</keyword>
<name>A0ABV5LUJ9_9ACTN</name>
<dbReference type="PIRSF" id="PIRSF017385">
    <property type="entry name" value="CtaF"/>
    <property type="match status" value="1"/>
</dbReference>
<sequence length="133" mass="14887">MKSETWLFSGGILFFVPVAFIYALLTEWQELVGFIALLLTGGLAILVGAYLAVTARRIDERPEDDPRGEITQGAGEQGFFSPYSWWPLYLALGAAIAFFGVAVGWWLWIIGVVITIPMIVGWVFEYYRGEHAH</sequence>
<proteinExistence type="inferred from homology"/>
<evidence type="ECO:0000313" key="12">
    <source>
        <dbReference type="EMBL" id="MFB9377735.1"/>
    </source>
</evidence>